<dbReference type="CDD" id="cd02968">
    <property type="entry name" value="SCO"/>
    <property type="match status" value="1"/>
</dbReference>
<dbReference type="Gene3D" id="3.40.30.10">
    <property type="entry name" value="Glutaredoxin"/>
    <property type="match status" value="1"/>
</dbReference>
<evidence type="ECO:0000256" key="3">
    <source>
        <dbReference type="PIRSR" id="PIRSR603782-1"/>
    </source>
</evidence>
<evidence type="ECO:0000256" key="4">
    <source>
        <dbReference type="PIRSR" id="PIRSR603782-2"/>
    </source>
</evidence>
<comment type="similarity">
    <text evidence="1">Belongs to the SCO1/2 family.</text>
</comment>
<accession>A0A5S9QDR7</accession>
<evidence type="ECO:0000313" key="7">
    <source>
        <dbReference type="Proteomes" id="UP000441399"/>
    </source>
</evidence>
<feature type="binding site" evidence="3">
    <location>
        <position position="175"/>
    </location>
    <ligand>
        <name>Cu cation</name>
        <dbReference type="ChEBI" id="CHEBI:23378"/>
    </ligand>
</feature>
<name>A0A5S9QDR7_9GAMM</name>
<dbReference type="SUPFAM" id="SSF52833">
    <property type="entry name" value="Thioredoxin-like"/>
    <property type="match status" value="1"/>
</dbReference>
<feature type="binding site" evidence="3">
    <location>
        <position position="89"/>
    </location>
    <ligand>
        <name>Cu cation</name>
        <dbReference type="ChEBI" id="CHEBI:23378"/>
    </ligand>
</feature>
<evidence type="ECO:0000313" key="6">
    <source>
        <dbReference type="EMBL" id="CAA0116454.1"/>
    </source>
</evidence>
<keyword evidence="4" id="KW-1015">Disulfide bond</keyword>
<keyword evidence="7" id="KW-1185">Reference proteome</keyword>
<evidence type="ECO:0000256" key="2">
    <source>
        <dbReference type="ARBA" id="ARBA00023008"/>
    </source>
</evidence>
<feature type="binding site" evidence="3">
    <location>
        <position position="85"/>
    </location>
    <ligand>
        <name>Cu cation</name>
        <dbReference type="ChEBI" id="CHEBI:23378"/>
    </ligand>
</feature>
<evidence type="ECO:0000259" key="5">
    <source>
        <dbReference type="PROSITE" id="PS51352"/>
    </source>
</evidence>
<gene>
    <name evidence="6" type="primary">ypmQ_2</name>
    <name evidence="6" type="ORF">OPDIPICF_01855</name>
</gene>
<dbReference type="AlphaFoldDB" id="A0A5S9QDR7"/>
<dbReference type="PANTHER" id="PTHR12151:SF25">
    <property type="entry name" value="LINALOOL DEHYDRATASE_ISOMERASE DOMAIN-CONTAINING PROTEIN"/>
    <property type="match status" value="1"/>
</dbReference>
<dbReference type="Pfam" id="PF02630">
    <property type="entry name" value="SCO1-SenC"/>
    <property type="match status" value="1"/>
</dbReference>
<dbReference type="FunFam" id="3.40.30.10:FF:000013">
    <property type="entry name" value="Blast:Protein SCO1 homolog, mitochondrial"/>
    <property type="match status" value="1"/>
</dbReference>
<dbReference type="InterPro" id="IPR003782">
    <property type="entry name" value="SCO1/SenC"/>
</dbReference>
<reference evidence="6 7" key="1">
    <citation type="submission" date="2019-11" db="EMBL/GenBank/DDBJ databases">
        <authorList>
            <person name="Holert J."/>
        </authorList>
    </citation>
    <scope>NUCLEOTIDE SEQUENCE [LARGE SCALE GENOMIC DNA]</scope>
    <source>
        <strain evidence="6">SB11_3</strain>
    </source>
</reference>
<dbReference type="PANTHER" id="PTHR12151">
    <property type="entry name" value="ELECTRON TRANSPORT PROTIN SCO1/SENC FAMILY MEMBER"/>
    <property type="match status" value="1"/>
</dbReference>
<proteinExistence type="inferred from homology"/>
<feature type="domain" description="Thioredoxin" evidence="5">
    <location>
        <begin position="47"/>
        <end position="162"/>
    </location>
</feature>
<dbReference type="GO" id="GO:0046872">
    <property type="term" value="F:metal ion binding"/>
    <property type="evidence" value="ECO:0007669"/>
    <property type="project" value="UniProtKB-KW"/>
</dbReference>
<dbReference type="PROSITE" id="PS51352">
    <property type="entry name" value="THIOREDOXIN_2"/>
    <property type="match status" value="1"/>
</dbReference>
<dbReference type="Proteomes" id="UP000441399">
    <property type="component" value="Unassembled WGS sequence"/>
</dbReference>
<protein>
    <submittedName>
        <fullName evidence="6">SCO1 protein</fullName>
    </submittedName>
</protein>
<evidence type="ECO:0000256" key="1">
    <source>
        <dbReference type="ARBA" id="ARBA00010996"/>
    </source>
</evidence>
<dbReference type="OrthoDB" id="9790194at2"/>
<keyword evidence="2 3" id="KW-0186">Copper</keyword>
<dbReference type="InterPro" id="IPR036249">
    <property type="entry name" value="Thioredoxin-like_sf"/>
</dbReference>
<keyword evidence="3" id="KW-0479">Metal-binding</keyword>
<dbReference type="InterPro" id="IPR013766">
    <property type="entry name" value="Thioredoxin_domain"/>
</dbReference>
<sequence>MANSGVKKTVFVVLTVIAVIVGLLLNKVLNPPSLTPEQFRERGVFLYDPPRKLKNFELRDHTGQTFNKDNLKGQWSLVFFGFTHCPDVCPTTMAMLNNAMGEIKDDDIRQSTEVALVSVDPARDTVEQLGNYVPFFNPDFIGLTGEFITIAKLAANLNAAFQKVPGGGEQYNVDHSAYIFVLNPRGDFQGFMKPPFDPQSFAINYLAIRKKFENTAY</sequence>
<feature type="disulfide bond" description="Redox-active" evidence="4">
    <location>
        <begin position="85"/>
        <end position="89"/>
    </location>
</feature>
<organism evidence="6 7">
    <name type="scientific">BD1-7 clade bacterium</name>
    <dbReference type="NCBI Taxonomy" id="2029982"/>
    <lineage>
        <taxon>Bacteria</taxon>
        <taxon>Pseudomonadati</taxon>
        <taxon>Pseudomonadota</taxon>
        <taxon>Gammaproteobacteria</taxon>
        <taxon>Cellvibrionales</taxon>
        <taxon>Spongiibacteraceae</taxon>
        <taxon>BD1-7 clade</taxon>
    </lineage>
</organism>
<dbReference type="EMBL" id="CACSIO010000023">
    <property type="protein sequence ID" value="CAA0116454.1"/>
    <property type="molecule type" value="Genomic_DNA"/>
</dbReference>